<evidence type="ECO:0000313" key="1">
    <source>
        <dbReference type="EMBL" id="NGM22907.1"/>
    </source>
</evidence>
<comment type="caution">
    <text evidence="1">The sequence shown here is derived from an EMBL/GenBank/DDBJ whole genome shotgun (WGS) entry which is preliminary data.</text>
</comment>
<dbReference type="RefSeq" id="WP_164696820.1">
    <property type="nucleotide sequence ID" value="NZ_JAAIKB010000011.1"/>
</dbReference>
<proteinExistence type="predicted"/>
<dbReference type="Proteomes" id="UP000475385">
    <property type="component" value="Unassembled WGS sequence"/>
</dbReference>
<reference evidence="1 2" key="2">
    <citation type="submission" date="2020-03" db="EMBL/GenBank/DDBJ databases">
        <title>Roseomonas stagni sp. nov., isolated from pond water in Japan.</title>
        <authorList>
            <person name="Furuhata K."/>
            <person name="Miyamoto H."/>
            <person name="Goto K."/>
        </authorList>
    </citation>
    <scope>NUCLEOTIDE SEQUENCE [LARGE SCALE GENOMIC DNA]</scope>
    <source>
        <strain evidence="1 2">PeD5</strain>
    </source>
</reference>
<reference evidence="1 2" key="1">
    <citation type="submission" date="2020-02" db="EMBL/GenBank/DDBJ databases">
        <authorList>
            <person name="Kim H.M."/>
            <person name="Jeon C.O."/>
        </authorList>
    </citation>
    <scope>NUCLEOTIDE SEQUENCE [LARGE SCALE GENOMIC DNA]</scope>
    <source>
        <strain evidence="1 2">PeD5</strain>
    </source>
</reference>
<keyword evidence="2" id="KW-1185">Reference proteome</keyword>
<sequence length="335" mass="35250">MSDRDLTSSASASQERPATRAERGVFVPFTAPMLWGARIRRIPGTPPELLLPSLSGRGTYVLDWRSAVAACSPTLHDRQLWARLSLLQHPTPAGVRGVVRKVALMGHAGRPAQAAAEAALEEQRASAARVKAALQARLATPPDAAHAALLGGLAEALADTGVAPGAPGPHIRQVAALEAFCADLSTWTRRIPPPSGQNAALVVLAAARYSLAAIRACQAALWPPLEDLAGLLARGPAGLRLMAELAERPDWLLDGWPPIVALWTSAAIQERSALAAEVAAIFPVPAQEADRWPGGALDWDTVLRGRRLLAALPVLAGTRLVEVAARNEGLRAMTA</sequence>
<gene>
    <name evidence="1" type="ORF">G3576_23040</name>
</gene>
<accession>A0A6M1LRQ1</accession>
<name>A0A6M1LRQ1_9PROT</name>
<organism evidence="1 2">
    <name type="scientific">Falsiroseomonas algicola</name>
    <dbReference type="NCBI Taxonomy" id="2716930"/>
    <lineage>
        <taxon>Bacteria</taxon>
        <taxon>Pseudomonadati</taxon>
        <taxon>Pseudomonadota</taxon>
        <taxon>Alphaproteobacteria</taxon>
        <taxon>Acetobacterales</taxon>
        <taxon>Roseomonadaceae</taxon>
        <taxon>Falsiroseomonas</taxon>
    </lineage>
</organism>
<evidence type="ECO:0000313" key="2">
    <source>
        <dbReference type="Proteomes" id="UP000475385"/>
    </source>
</evidence>
<protein>
    <submittedName>
        <fullName evidence="1">Uncharacterized protein</fullName>
    </submittedName>
</protein>
<dbReference type="AlphaFoldDB" id="A0A6M1LRQ1"/>
<dbReference type="EMBL" id="JAAIKB010000011">
    <property type="protein sequence ID" value="NGM22907.1"/>
    <property type="molecule type" value="Genomic_DNA"/>
</dbReference>